<dbReference type="EMBL" id="LT629689">
    <property type="protein sequence ID" value="SDF55969.1"/>
    <property type="molecule type" value="Genomic_DNA"/>
</dbReference>
<dbReference type="GeneID" id="78554721"/>
<keyword evidence="4" id="KW-1185">Reference proteome</keyword>
<reference evidence="2 4" key="1">
    <citation type="submission" date="2016-10" db="EMBL/GenBank/DDBJ databases">
        <authorList>
            <person name="Varghese N."/>
            <person name="Submissions S."/>
        </authorList>
    </citation>
    <scope>NUCLEOTIDE SEQUENCE [LARGE SCALE GENOMIC DNA]</scope>
    <source>
        <strain evidence="2 4">DSM 17835</strain>
    </source>
</reference>
<dbReference type="OrthoDB" id="8126713at2"/>
<sequence>MGREQSSSDDAAEPTSTAPPSFSVQARGFVEAETATRLATLVGEIIRALGRHIGLQTLDGVTVAFDYDQALLELDRGYDSPHQLQATKSHVYGVAMTPSVIREGELKSHILVRAPILLPLLDDADEEGIRIAVHVLAHECGHVEVTKQFDRCFPNVILQRQLPLLDTLRWNTIFAVWDEYAVTWIAAPFGADQTDGYNQTFLADLQTLDDRNNELIRAYRIHGNVEQILSEIYRSCGNLLKFGGYCIGNLRGRDIHWRERDDLTSVIVGHWFEPFFQSLSEACSGLADRYGEWTDMDAFLSISSILDELVCRAGLNVTAQPDGGAYVDIPFTIQTMPE</sequence>
<dbReference type="Proteomes" id="UP000182858">
    <property type="component" value="Chromosome I"/>
</dbReference>
<evidence type="ECO:0000256" key="1">
    <source>
        <dbReference type="SAM" id="MobiDB-lite"/>
    </source>
</evidence>
<accession>A0A5C5Q2R1</accession>
<dbReference type="Proteomes" id="UP000317951">
    <property type="component" value="Unassembled WGS sequence"/>
</dbReference>
<name>A0A5C5Q2R1_9PSED</name>
<evidence type="ECO:0000313" key="3">
    <source>
        <dbReference type="EMBL" id="TWR99883.1"/>
    </source>
</evidence>
<organism evidence="3 5">
    <name type="scientific">Pseudomonas extremaustralis</name>
    <dbReference type="NCBI Taxonomy" id="359110"/>
    <lineage>
        <taxon>Bacteria</taxon>
        <taxon>Pseudomonadati</taxon>
        <taxon>Pseudomonadota</taxon>
        <taxon>Gammaproteobacteria</taxon>
        <taxon>Pseudomonadales</taxon>
        <taxon>Pseudomonadaceae</taxon>
        <taxon>Pseudomonas</taxon>
    </lineage>
</organism>
<dbReference type="AlphaFoldDB" id="A0A5C5Q2R1"/>
<feature type="region of interest" description="Disordered" evidence="1">
    <location>
        <begin position="1"/>
        <end position="22"/>
    </location>
</feature>
<gene>
    <name evidence="3" type="ORF">FIV36_29065</name>
    <name evidence="2" type="ORF">SAMN05216591_3309</name>
</gene>
<dbReference type="RefSeq" id="WP_010567757.1">
    <property type="nucleotide sequence ID" value="NZ_LT629689.1"/>
</dbReference>
<evidence type="ECO:0000313" key="2">
    <source>
        <dbReference type="EMBL" id="SDF55969.1"/>
    </source>
</evidence>
<evidence type="ECO:0000313" key="4">
    <source>
        <dbReference type="Proteomes" id="UP000182858"/>
    </source>
</evidence>
<protein>
    <submittedName>
        <fullName evidence="3">Uncharacterized protein</fullName>
    </submittedName>
</protein>
<evidence type="ECO:0000313" key="5">
    <source>
        <dbReference type="Proteomes" id="UP000317951"/>
    </source>
</evidence>
<reference evidence="3 5" key="2">
    <citation type="submission" date="2019-06" db="EMBL/GenBank/DDBJ databases">
        <title>Pseudomonas bimorpha sp. nov. isolated from bovine raw milk and skim milk concentrate.</title>
        <authorList>
            <person name="Hofmann K."/>
            <person name="Huptas C."/>
            <person name="Doll E."/>
            <person name="Scherer S."/>
            <person name="Wenning M."/>
        </authorList>
    </citation>
    <scope>NUCLEOTIDE SEQUENCE [LARGE SCALE GENOMIC DNA]</scope>
    <source>
        <strain evidence="3 5">DSM 17835</strain>
    </source>
</reference>
<proteinExistence type="predicted"/>
<dbReference type="EMBL" id="VFET01000042">
    <property type="protein sequence ID" value="TWR99883.1"/>
    <property type="molecule type" value="Genomic_DNA"/>
</dbReference>